<proteinExistence type="predicted"/>
<reference evidence="2" key="1">
    <citation type="submission" date="2016-10" db="EMBL/GenBank/DDBJ databases">
        <authorList>
            <person name="Varghese N."/>
            <person name="Submissions S."/>
        </authorList>
    </citation>
    <scope>NUCLEOTIDE SEQUENCE [LARGE SCALE GENOMIC DNA]</scope>
    <source>
        <strain evidence="2">CGMCC 4.3516</strain>
    </source>
</reference>
<name>A0A1G6W2H5_9ACTN</name>
<sequence length="208" mass="23385">MREVGKDHQARTDPAIEAERVEHLAEAIPTRNWSDRSAGAGSRGQRVYAWGYLALDSAGAAGERGLLVRWNRRKDEYAYYLTFLPEAATGAGLARLIRIAGLRGPIETTFQDAKGCFGLDEHQMRTWISVRRWITLALVAACATAIAHQRAQAAGSRLTLTGLACLYGEITRAVHHDDFHNHWSEWICDHNEQARRSHYQRRGDHQPS</sequence>
<dbReference type="EMBL" id="FNAD01000005">
    <property type="protein sequence ID" value="SDD59903.1"/>
    <property type="molecule type" value="Genomic_DNA"/>
</dbReference>
<protein>
    <submittedName>
        <fullName evidence="1">Transposase DDE domain-containing protein</fullName>
    </submittedName>
</protein>
<accession>A0A1G6W2H5</accession>
<dbReference type="InterPro" id="IPR012337">
    <property type="entry name" value="RNaseH-like_sf"/>
</dbReference>
<dbReference type="STRING" id="58114.SAMN05216270_105263"/>
<keyword evidence="2" id="KW-1185">Reference proteome</keyword>
<organism evidence="1 2">
    <name type="scientific">Glycomyces harbinensis</name>
    <dbReference type="NCBI Taxonomy" id="58114"/>
    <lineage>
        <taxon>Bacteria</taxon>
        <taxon>Bacillati</taxon>
        <taxon>Actinomycetota</taxon>
        <taxon>Actinomycetes</taxon>
        <taxon>Glycomycetales</taxon>
        <taxon>Glycomycetaceae</taxon>
        <taxon>Glycomyces</taxon>
    </lineage>
</organism>
<dbReference type="AlphaFoldDB" id="A0A1G6W2H5"/>
<dbReference type="Proteomes" id="UP000198949">
    <property type="component" value="Unassembled WGS sequence"/>
</dbReference>
<dbReference type="SUPFAM" id="SSF53098">
    <property type="entry name" value="Ribonuclease H-like"/>
    <property type="match status" value="1"/>
</dbReference>
<gene>
    <name evidence="1" type="ORF">SAMN05216270_105263</name>
</gene>
<evidence type="ECO:0000313" key="1">
    <source>
        <dbReference type="EMBL" id="SDD59903.1"/>
    </source>
</evidence>
<evidence type="ECO:0000313" key="2">
    <source>
        <dbReference type="Proteomes" id="UP000198949"/>
    </source>
</evidence>